<dbReference type="Proteomes" id="UP000001745">
    <property type="component" value="Unassembled WGS sequence"/>
</dbReference>
<dbReference type="PANTHER" id="PTHR15503:SF22">
    <property type="entry name" value="TRANSPOSON TY3-I GAG POLYPROTEIN"/>
    <property type="match status" value="1"/>
</dbReference>
<dbReference type="STRING" id="441959.B8MJP6"/>
<gene>
    <name evidence="1" type="ORF">TSTA_051820</name>
</gene>
<name>B8MJP6_TALSN</name>
<dbReference type="VEuPathDB" id="FungiDB:TSTA_051820"/>
<evidence type="ECO:0000313" key="2">
    <source>
        <dbReference type="Proteomes" id="UP000001745"/>
    </source>
</evidence>
<dbReference type="InParanoid" id="B8MJP6"/>
<dbReference type="Gene3D" id="3.10.10.10">
    <property type="entry name" value="HIV Type 1 Reverse Transcriptase, subunit A, domain 1"/>
    <property type="match status" value="1"/>
</dbReference>
<dbReference type="OrthoDB" id="4502494at2759"/>
<dbReference type="eggNOG" id="KOG0017">
    <property type="taxonomic scope" value="Eukaryota"/>
</dbReference>
<dbReference type="PhylomeDB" id="B8MJP6"/>
<evidence type="ECO:0000313" key="1">
    <source>
        <dbReference type="EMBL" id="EED15745.1"/>
    </source>
</evidence>
<dbReference type="AlphaFoldDB" id="B8MJP6"/>
<dbReference type="HOGENOM" id="CLU_1349701_0_0_1"/>
<dbReference type="RefSeq" id="XP_002485698.1">
    <property type="nucleotide sequence ID" value="XM_002485653.1"/>
</dbReference>
<reference evidence="2" key="1">
    <citation type="journal article" date="2015" name="Genome Announc.">
        <title>Genome sequence of the AIDS-associated pathogen Penicillium marneffei (ATCC18224) and its near taxonomic relative Talaromyces stipitatus (ATCC10500).</title>
        <authorList>
            <person name="Nierman W.C."/>
            <person name="Fedorova-Abrams N.D."/>
            <person name="Andrianopoulos A."/>
        </authorList>
    </citation>
    <scope>NUCLEOTIDE SEQUENCE [LARGE SCALE GENOMIC DNA]</scope>
    <source>
        <strain evidence="2">ATCC 10500 / CBS 375.48 / QM 6759 / NRRL 1006</strain>
    </source>
</reference>
<proteinExistence type="predicted"/>
<sequence length="203" mass="23987">MDYAKKQLLWPEEVSLKNEIVTKGYMQLPQQILKNPKAYKLVELDITIIRGNGFHHLVLYEIDKIIKDKKILEEKLEEEEIRKKLSAYLKDFVDIFSKHELDKLPPHRPYNYKIELEKPNELSYNSLYKMSRDELEAAQEYIIDNLNKGFLEPSSLLFAAPIIIALKLGEGLRFCVNYRKLNQLTKKDWYPLPLINKVFKCLS</sequence>
<keyword evidence="2" id="KW-1185">Reference proteome</keyword>
<dbReference type="InterPro" id="IPR032567">
    <property type="entry name" value="RTL1-rel"/>
</dbReference>
<dbReference type="SUPFAM" id="SSF56672">
    <property type="entry name" value="DNA/RNA polymerases"/>
    <property type="match status" value="1"/>
</dbReference>
<organism evidence="1 2">
    <name type="scientific">Talaromyces stipitatus (strain ATCC 10500 / CBS 375.48 / QM 6759 / NRRL 1006)</name>
    <name type="common">Penicillium stipitatum</name>
    <dbReference type="NCBI Taxonomy" id="441959"/>
    <lineage>
        <taxon>Eukaryota</taxon>
        <taxon>Fungi</taxon>
        <taxon>Dikarya</taxon>
        <taxon>Ascomycota</taxon>
        <taxon>Pezizomycotina</taxon>
        <taxon>Eurotiomycetes</taxon>
        <taxon>Eurotiomycetidae</taxon>
        <taxon>Eurotiales</taxon>
        <taxon>Trichocomaceae</taxon>
        <taxon>Talaromyces</taxon>
        <taxon>Talaromyces sect. Talaromyces</taxon>
    </lineage>
</organism>
<accession>B8MJP6</accession>
<dbReference type="EMBL" id="EQ962657">
    <property type="protein sequence ID" value="EED15745.1"/>
    <property type="molecule type" value="Genomic_DNA"/>
</dbReference>
<dbReference type="GeneID" id="8103403"/>
<dbReference type="InterPro" id="IPR043502">
    <property type="entry name" value="DNA/RNA_pol_sf"/>
</dbReference>
<protein>
    <submittedName>
        <fullName evidence="1">Retrovirus polyprotein, putative</fullName>
    </submittedName>
</protein>
<dbReference type="PANTHER" id="PTHR15503">
    <property type="entry name" value="LDOC1 RELATED"/>
    <property type="match status" value="1"/>
</dbReference>